<evidence type="ECO:0000313" key="2">
    <source>
        <dbReference type="Proteomes" id="UP001155241"/>
    </source>
</evidence>
<dbReference type="SUPFAM" id="SSF53474">
    <property type="entry name" value="alpha/beta-Hydrolases"/>
    <property type="match status" value="1"/>
</dbReference>
<dbReference type="InterPro" id="IPR029058">
    <property type="entry name" value="AB_hydrolase_fold"/>
</dbReference>
<dbReference type="AlphaFoldDB" id="A0A9X2JEI1"/>
<keyword evidence="2" id="KW-1185">Reference proteome</keyword>
<evidence type="ECO:0000313" key="1">
    <source>
        <dbReference type="EMBL" id="MCO6043030.1"/>
    </source>
</evidence>
<comment type="caution">
    <text evidence="1">The sequence shown here is derived from an EMBL/GenBank/DDBJ whole genome shotgun (WGS) entry which is preliminary data.</text>
</comment>
<dbReference type="PANTHER" id="PTHR48098:SF1">
    <property type="entry name" value="DIACYLGLYCEROL ACYLTRANSFERASE_MYCOLYLTRANSFERASE AG85A"/>
    <property type="match status" value="1"/>
</dbReference>
<sequence length="259" mass="28880">MVQKTSAAGAWSSVEITGHRVSVFEPERPHPHGLAAIYLHAAGCEDLADDPVFTAELAARGLRVVAPHTGESWWSDRSSDVFDADRTAEHFVVHDVVHEIRTRWGIEPPRIGLLGISMGGQAALRLAYKHPAKFPVAAAISPAIDFHLWLEQPPAQPEIAAALRRLYRDPEDARQDTATLHVHPLNWPRHQFFCTDPIDHWHEGADRLQMKLMSLGIPHECDIVTSAGGHSWDYFHAMAPRAVEFVAQGLEQEHLRLPV</sequence>
<gene>
    <name evidence="1" type="ORF">NG895_03850</name>
</gene>
<reference evidence="1" key="1">
    <citation type="submission" date="2022-06" db="EMBL/GenBank/DDBJ databases">
        <title>Aeoliella straminimaris, a novel planctomycete from sediments.</title>
        <authorList>
            <person name="Vitorino I.R."/>
            <person name="Lage O.M."/>
        </authorList>
    </citation>
    <scope>NUCLEOTIDE SEQUENCE</scope>
    <source>
        <strain evidence="1">ICT_H6.2</strain>
    </source>
</reference>
<proteinExistence type="predicted"/>
<dbReference type="GO" id="GO:0016747">
    <property type="term" value="F:acyltransferase activity, transferring groups other than amino-acyl groups"/>
    <property type="evidence" value="ECO:0007669"/>
    <property type="project" value="TreeGrafter"/>
</dbReference>
<dbReference type="InterPro" id="IPR000801">
    <property type="entry name" value="Esterase-like"/>
</dbReference>
<dbReference type="InterPro" id="IPR050583">
    <property type="entry name" value="Mycobacterial_A85_antigen"/>
</dbReference>
<dbReference type="RefSeq" id="WP_252851129.1">
    <property type="nucleotide sequence ID" value="NZ_JAMXLR010000016.1"/>
</dbReference>
<dbReference type="PANTHER" id="PTHR48098">
    <property type="entry name" value="ENTEROCHELIN ESTERASE-RELATED"/>
    <property type="match status" value="1"/>
</dbReference>
<dbReference type="Proteomes" id="UP001155241">
    <property type="component" value="Unassembled WGS sequence"/>
</dbReference>
<name>A0A9X2JEI1_9BACT</name>
<dbReference type="Gene3D" id="3.40.50.1820">
    <property type="entry name" value="alpha/beta hydrolase"/>
    <property type="match status" value="1"/>
</dbReference>
<protein>
    <submittedName>
        <fullName evidence="1">Alpha/beta hydrolase-fold protein</fullName>
    </submittedName>
</protein>
<dbReference type="Pfam" id="PF00756">
    <property type="entry name" value="Esterase"/>
    <property type="match status" value="1"/>
</dbReference>
<accession>A0A9X2JEI1</accession>
<keyword evidence="1" id="KW-0378">Hydrolase</keyword>
<organism evidence="1 2">
    <name type="scientific">Aeoliella straminimaris</name>
    <dbReference type="NCBI Taxonomy" id="2954799"/>
    <lineage>
        <taxon>Bacteria</taxon>
        <taxon>Pseudomonadati</taxon>
        <taxon>Planctomycetota</taxon>
        <taxon>Planctomycetia</taxon>
        <taxon>Pirellulales</taxon>
        <taxon>Lacipirellulaceae</taxon>
        <taxon>Aeoliella</taxon>
    </lineage>
</organism>
<dbReference type="EMBL" id="JAMXLR010000016">
    <property type="protein sequence ID" value="MCO6043030.1"/>
    <property type="molecule type" value="Genomic_DNA"/>
</dbReference>
<dbReference type="GO" id="GO:0016787">
    <property type="term" value="F:hydrolase activity"/>
    <property type="evidence" value="ECO:0007669"/>
    <property type="project" value="UniProtKB-KW"/>
</dbReference>